<protein>
    <recommendedName>
        <fullName evidence="5">VCBS repeat-containing protein</fullName>
    </recommendedName>
</protein>
<organism evidence="3 4">
    <name type="scientific">Glycomyces endophyticus</name>
    <dbReference type="NCBI Taxonomy" id="480996"/>
    <lineage>
        <taxon>Bacteria</taxon>
        <taxon>Bacillati</taxon>
        <taxon>Actinomycetota</taxon>
        <taxon>Actinomycetes</taxon>
        <taxon>Glycomycetales</taxon>
        <taxon>Glycomycetaceae</taxon>
        <taxon>Glycomyces</taxon>
    </lineage>
</organism>
<keyword evidence="1 2" id="KW-0732">Signal</keyword>
<dbReference type="Proteomes" id="UP001499851">
    <property type="component" value="Unassembled WGS sequence"/>
</dbReference>
<feature type="signal peptide" evidence="2">
    <location>
        <begin position="1"/>
        <end position="35"/>
    </location>
</feature>
<dbReference type="Gene3D" id="2.130.10.130">
    <property type="entry name" value="Integrin alpha, N-terminal"/>
    <property type="match status" value="2"/>
</dbReference>
<dbReference type="Pfam" id="PF13517">
    <property type="entry name" value="FG-GAP_3"/>
    <property type="match status" value="4"/>
</dbReference>
<dbReference type="PANTHER" id="PTHR44103">
    <property type="entry name" value="PROPROTEIN CONVERTASE P"/>
    <property type="match status" value="1"/>
</dbReference>
<dbReference type="RefSeq" id="WP_344486225.1">
    <property type="nucleotide sequence ID" value="NZ_BAAAQF010000007.1"/>
</dbReference>
<gene>
    <name evidence="3" type="ORF">GCM10009830_23160</name>
</gene>
<proteinExistence type="predicted"/>
<dbReference type="InterPro" id="IPR013517">
    <property type="entry name" value="FG-GAP"/>
</dbReference>
<dbReference type="PROSITE" id="PS51318">
    <property type="entry name" value="TAT"/>
    <property type="match status" value="1"/>
</dbReference>
<evidence type="ECO:0008006" key="5">
    <source>
        <dbReference type="Google" id="ProtNLM"/>
    </source>
</evidence>
<dbReference type="PANTHER" id="PTHR44103:SF1">
    <property type="entry name" value="PROPROTEIN CONVERTASE P"/>
    <property type="match status" value="1"/>
</dbReference>
<reference evidence="3 4" key="1">
    <citation type="journal article" date="2019" name="Int. J. Syst. Evol. Microbiol.">
        <title>The Global Catalogue of Microorganisms (GCM) 10K type strain sequencing project: providing services to taxonomists for standard genome sequencing and annotation.</title>
        <authorList>
            <consortium name="The Broad Institute Genomics Platform"/>
            <consortium name="The Broad Institute Genome Sequencing Center for Infectious Disease"/>
            <person name="Wu L."/>
            <person name="Ma J."/>
        </authorList>
    </citation>
    <scope>NUCLEOTIDE SEQUENCE [LARGE SCALE GENOMIC DNA]</scope>
    <source>
        <strain evidence="3 4">JCM 16001</strain>
    </source>
</reference>
<dbReference type="SUPFAM" id="SSF69318">
    <property type="entry name" value="Integrin alpha N-terminal domain"/>
    <property type="match status" value="2"/>
</dbReference>
<dbReference type="InterPro" id="IPR028994">
    <property type="entry name" value="Integrin_alpha_N"/>
</dbReference>
<keyword evidence="4" id="KW-1185">Reference proteome</keyword>
<sequence length="1194" mass="124911">MKHPPLRATAFKRTAVLTAAAVTAALLAAPGTATAQADGVDCTALGESPSAATTEPALEIAVACGVEVLIEAVTTEYDTYSATPEGRIHKVSTAASAEMLQEQGTADPTLTEADGSLVQTASPWDLALGTGGDAPLVSTPAADLFWAGSTPAPAYSGTEVVYDGLAPGLDLTLDARVSALGLRFDVADEAAWNALASGLDLEYWATSGGRLQNTLYLSYPPDRPDRAHTMEQTTPFYLRDSAGMRQDFGLATGSDGMLALTPDGGALGDAVFPLTVTAQWTYQRFGVNEWASVTSAEPDLTLFRGDGGLDEPYFVAAGQDADAIVGTYCDAAADPECAAPAQAASYWDFAGGILGDILPSSAPGGSALSVAEAEFRVDAAEGAECVAPDLEATRAYGPHLSWTDRPVPTGARPAIAGACVDGTAVYDLSSWSVAGAFVGPTYGMTESDELARFDGDSARLDVLLDIEAATFSSRSCRTAPAYPQLSTGTVSYGGFTADLWRPDLVDQGITWTATVRNAATGAVVTTTAPAEVADGTAPASSFDVEDGYYSVRHQFKYPSGALKSSTTCYFVVDDEIPEFVDIEVPPGPHFVGDIVPVQVTVADAGFPNGVSKLTIHCLGDDDCEPETTVLVDDTTFTLNLEIKRAGTTPWMLQMFDQRSLSTFSEEFSITASDNRADYNADGHQDLLAVRKSDGNLMFYAGNGDGTFADGVSRGAGWGGMDIVMADDLTGDGLPDLLARDARTGNLYTYPGNGDGGLSSRVLVGGGWNAMSLFASGGDHDGDGKGDLHAVGDADGKLYFYPGDGDGTFGPREAVGQGWDEIDTMSGFADFGYDGRPDLLVRNQFDHRYYVYSGAGDGSFSGSWPISGDDEVDLASDHYDQITAAGDFDEDGNEDIVSIDATTGELVMHSFKHGGTPLYADRTVETGWGGVRLPGVVDDRAYDFNSDGDSDLLARSGAEEGGLIYQFEGNGTGGFSQVRQTGWGWDSMNLIETAGDFNDDGQADLLARNKSTGALLLYPGDGQGYYYKPITIGGGWNAMSAIVSGQDYNDDGKVDLLARESATGNLWLYPGTGTGSHGTRVLIGTGWNSMSLITAVGDLDHDGIGDVIARKNSDNCLYFYAGKPAGGVKNGVQIGCGWNVMNTIAAVGDFNGDGHVDWVARHTNGSLYLYKGNGAGTYTGSVVIGTGWGGMDIIA</sequence>
<evidence type="ECO:0000256" key="2">
    <source>
        <dbReference type="SAM" id="SignalP"/>
    </source>
</evidence>
<dbReference type="InterPro" id="IPR006311">
    <property type="entry name" value="TAT_signal"/>
</dbReference>
<comment type="caution">
    <text evidence="3">The sequence shown here is derived from an EMBL/GenBank/DDBJ whole genome shotgun (WGS) entry which is preliminary data.</text>
</comment>
<feature type="chain" id="PRO_5046847629" description="VCBS repeat-containing protein" evidence="2">
    <location>
        <begin position="36"/>
        <end position="1194"/>
    </location>
</feature>
<evidence type="ECO:0000313" key="4">
    <source>
        <dbReference type="Proteomes" id="UP001499851"/>
    </source>
</evidence>
<accession>A0ABN2GS30</accession>
<evidence type="ECO:0000256" key="1">
    <source>
        <dbReference type="ARBA" id="ARBA00022729"/>
    </source>
</evidence>
<name>A0ABN2GS30_9ACTN</name>
<dbReference type="EMBL" id="BAAAQF010000007">
    <property type="protein sequence ID" value="GAA1675876.1"/>
    <property type="molecule type" value="Genomic_DNA"/>
</dbReference>
<evidence type="ECO:0000313" key="3">
    <source>
        <dbReference type="EMBL" id="GAA1675876.1"/>
    </source>
</evidence>